<dbReference type="SUPFAM" id="SSF51971">
    <property type="entry name" value="Nucleotide-binding domain"/>
    <property type="match status" value="2"/>
</dbReference>
<dbReference type="PANTHER" id="PTHR43100">
    <property type="entry name" value="GLUTAMATE SYNTHASE [NADPH] SMALL CHAIN"/>
    <property type="match status" value="1"/>
</dbReference>
<evidence type="ECO:0000256" key="4">
    <source>
        <dbReference type="ARBA" id="ARBA00029440"/>
    </source>
</evidence>
<evidence type="ECO:0000313" key="7">
    <source>
        <dbReference type="EMBL" id="MBB6429607.1"/>
    </source>
</evidence>
<dbReference type="Pfam" id="PF07992">
    <property type="entry name" value="Pyr_redox_2"/>
    <property type="match status" value="2"/>
</dbReference>
<keyword evidence="2" id="KW-0560">Oxidoreductase</keyword>
<comment type="caution">
    <text evidence="7">The sequence shown here is derived from an EMBL/GenBank/DDBJ whole genome shotgun (WGS) entry which is preliminary data.</text>
</comment>
<dbReference type="InterPro" id="IPR006005">
    <property type="entry name" value="Glut_synth_ssu1"/>
</dbReference>
<evidence type="ECO:0000259" key="6">
    <source>
        <dbReference type="Pfam" id="PF14691"/>
    </source>
</evidence>
<dbReference type="GO" id="GO:0051536">
    <property type="term" value="F:iron-sulfur cluster binding"/>
    <property type="evidence" value="ECO:0007669"/>
    <property type="project" value="InterPro"/>
</dbReference>
<dbReference type="InterPro" id="IPR023753">
    <property type="entry name" value="FAD/NAD-binding_dom"/>
</dbReference>
<dbReference type="InterPro" id="IPR051394">
    <property type="entry name" value="Glutamate_Synthase"/>
</dbReference>
<dbReference type="EMBL" id="JACHGY010000001">
    <property type="protein sequence ID" value="MBB6429607.1"/>
    <property type="molecule type" value="Genomic_DNA"/>
</dbReference>
<comment type="pathway">
    <text evidence="4">Amino-acid biosynthesis.</text>
</comment>
<name>A0A7X0H5U9_9BACT</name>
<organism evidence="7 8">
    <name type="scientific">Algisphaera agarilytica</name>
    <dbReference type="NCBI Taxonomy" id="1385975"/>
    <lineage>
        <taxon>Bacteria</taxon>
        <taxon>Pseudomonadati</taxon>
        <taxon>Planctomycetota</taxon>
        <taxon>Phycisphaerae</taxon>
        <taxon>Phycisphaerales</taxon>
        <taxon>Phycisphaeraceae</taxon>
        <taxon>Algisphaera</taxon>
    </lineage>
</organism>
<dbReference type="Gene3D" id="3.50.50.60">
    <property type="entry name" value="FAD/NAD(P)-binding domain"/>
    <property type="match status" value="2"/>
</dbReference>
<dbReference type="InterPro" id="IPR028261">
    <property type="entry name" value="DPD_II"/>
</dbReference>
<dbReference type="Gene3D" id="1.10.1060.10">
    <property type="entry name" value="Alpha-helical ferredoxin"/>
    <property type="match status" value="1"/>
</dbReference>
<dbReference type="NCBIfam" id="TIGR01317">
    <property type="entry name" value="GOGAT_sm_gam"/>
    <property type="match status" value="1"/>
</dbReference>
<dbReference type="GO" id="GO:0006537">
    <property type="term" value="P:glutamate biosynthetic process"/>
    <property type="evidence" value="ECO:0007669"/>
    <property type="project" value="UniProtKB-KW"/>
</dbReference>
<protein>
    <submittedName>
        <fullName evidence="7">NAD(P)H-dependent glutamate synthase small subunit</fullName>
    </submittedName>
</protein>
<evidence type="ECO:0000256" key="3">
    <source>
        <dbReference type="ARBA" id="ARBA00023164"/>
    </source>
</evidence>
<dbReference type="RefSeq" id="WP_184677179.1">
    <property type="nucleotide sequence ID" value="NZ_JACHGY010000001.1"/>
</dbReference>
<keyword evidence="3" id="KW-0314">Glutamate biosynthesis</keyword>
<proteinExistence type="predicted"/>
<feature type="domain" description="Dihydroprymidine dehydrogenase" evidence="6">
    <location>
        <begin position="24"/>
        <end position="133"/>
    </location>
</feature>
<reference evidence="7 8" key="1">
    <citation type="submission" date="2020-08" db="EMBL/GenBank/DDBJ databases">
        <title>Genomic Encyclopedia of Type Strains, Phase IV (KMG-IV): sequencing the most valuable type-strain genomes for metagenomic binning, comparative biology and taxonomic classification.</title>
        <authorList>
            <person name="Goeker M."/>
        </authorList>
    </citation>
    <scope>NUCLEOTIDE SEQUENCE [LARGE SCALE GENOMIC DNA]</scope>
    <source>
        <strain evidence="7 8">DSM 103725</strain>
    </source>
</reference>
<keyword evidence="8" id="KW-1185">Reference proteome</keyword>
<evidence type="ECO:0000256" key="2">
    <source>
        <dbReference type="ARBA" id="ARBA00023002"/>
    </source>
</evidence>
<keyword evidence="1" id="KW-0028">Amino-acid biosynthesis</keyword>
<dbReference type="SUPFAM" id="SSF46548">
    <property type="entry name" value="alpha-helical ferredoxin"/>
    <property type="match status" value="1"/>
</dbReference>
<dbReference type="GO" id="GO:0016639">
    <property type="term" value="F:oxidoreductase activity, acting on the CH-NH2 group of donors, NAD or NADP as acceptor"/>
    <property type="evidence" value="ECO:0007669"/>
    <property type="project" value="InterPro"/>
</dbReference>
<evidence type="ECO:0000256" key="1">
    <source>
        <dbReference type="ARBA" id="ARBA00022605"/>
    </source>
</evidence>
<dbReference type="PANTHER" id="PTHR43100:SF1">
    <property type="entry name" value="GLUTAMATE SYNTHASE [NADPH] SMALL CHAIN"/>
    <property type="match status" value="1"/>
</dbReference>
<accession>A0A7X0H5U9</accession>
<dbReference type="PRINTS" id="PR00419">
    <property type="entry name" value="ADXRDTASE"/>
</dbReference>
<dbReference type="InterPro" id="IPR036188">
    <property type="entry name" value="FAD/NAD-bd_sf"/>
</dbReference>
<feature type="domain" description="FAD/NAD(P)-binding" evidence="5">
    <location>
        <begin position="407"/>
        <end position="483"/>
    </location>
</feature>
<gene>
    <name evidence="7" type="ORF">HNQ40_001413</name>
</gene>
<sequence length="514" mass="55870">MGKPTGFQEYERNPMPARDPLVRISDFHEIYAQHEVHVLQEQGARCMDCGVPFCHADTGCPIDNLIPEWNDLVYHDRWQDAYERLAKTNNFPEWTGRICPAPCESACVLGINEPAVTIKSIECAIIDRAFEEGWVKPNPPANRTGKTVAIVGSGPAGLAAADQLNKAGHAVTVFERDDRIGGLLMYGVPNMKLDKGIVQRRVDLLEAEGVVFKTNCNVGGGPSAHGTGSESEIIDPEDLKRDFDAVLLACGALKPRDLGKLPGRDLAGVHVAMEYLHPATKSLLDSNFTDGDFIDAEGKDVIVIGGGDTGTDCIGTAIRQGCKSITNITRREREPDERDEDHPWPGPSGTFYVDYGHAEGAAKFDRDPREYGILPKAFLDEKGDGHVTHVEIERLHWTKQDGKWSSTPTGNIEKFPADLVFMAIGFTGHDTPTLVEKFGVETDEWGGAVKAEYGEFATNVDGVFVAGDMRRGASLIVWAIAEGRGAARKIDEHLMGHSELPAPGVTTQLTSSAG</sequence>
<dbReference type="Proteomes" id="UP000541810">
    <property type="component" value="Unassembled WGS sequence"/>
</dbReference>
<evidence type="ECO:0000313" key="8">
    <source>
        <dbReference type="Proteomes" id="UP000541810"/>
    </source>
</evidence>
<evidence type="ECO:0000259" key="5">
    <source>
        <dbReference type="Pfam" id="PF07992"/>
    </source>
</evidence>
<feature type="domain" description="FAD/NAD(P)-binding" evidence="5">
    <location>
        <begin position="147"/>
        <end position="333"/>
    </location>
</feature>
<dbReference type="AlphaFoldDB" id="A0A7X0H5U9"/>
<dbReference type="Pfam" id="PF14691">
    <property type="entry name" value="Fer4_20"/>
    <property type="match status" value="1"/>
</dbReference>
<dbReference type="InterPro" id="IPR009051">
    <property type="entry name" value="Helical_ferredxn"/>
</dbReference>